<dbReference type="InterPro" id="IPR019786">
    <property type="entry name" value="Zinc_finger_PHD-type_CS"/>
</dbReference>
<dbReference type="Gene3D" id="3.30.40.10">
    <property type="entry name" value="Zinc/RING finger domain, C3HC4 (zinc finger)"/>
    <property type="match status" value="1"/>
</dbReference>
<accession>A0ABM0YJZ1</accession>
<dbReference type="Pfam" id="PF25565">
    <property type="entry name" value="Ubiquitin_At1g33420"/>
    <property type="match status" value="1"/>
</dbReference>
<name>A0ABM0YJZ1_CAMSA</name>
<evidence type="ECO:0000313" key="7">
    <source>
        <dbReference type="Proteomes" id="UP000694864"/>
    </source>
</evidence>
<evidence type="ECO:0000259" key="6">
    <source>
        <dbReference type="SMART" id="SM00249"/>
    </source>
</evidence>
<reference evidence="8" key="2">
    <citation type="submission" date="2025-08" db="UniProtKB">
        <authorList>
            <consortium name="RefSeq"/>
        </authorList>
    </citation>
    <scope>IDENTIFICATION</scope>
    <source>
        <tissue evidence="8">Leaf</tissue>
    </source>
</reference>
<organism evidence="7 8">
    <name type="scientific">Camelina sativa</name>
    <name type="common">False flax</name>
    <name type="synonym">Myagrum sativum</name>
    <dbReference type="NCBI Taxonomy" id="90675"/>
    <lineage>
        <taxon>Eukaryota</taxon>
        <taxon>Viridiplantae</taxon>
        <taxon>Streptophyta</taxon>
        <taxon>Embryophyta</taxon>
        <taxon>Tracheophyta</taxon>
        <taxon>Spermatophyta</taxon>
        <taxon>Magnoliopsida</taxon>
        <taxon>eudicotyledons</taxon>
        <taxon>Gunneridae</taxon>
        <taxon>Pentapetalae</taxon>
        <taxon>rosids</taxon>
        <taxon>malvids</taxon>
        <taxon>Brassicales</taxon>
        <taxon>Brassicaceae</taxon>
        <taxon>Camelineae</taxon>
        <taxon>Camelina</taxon>
    </lineage>
</organism>
<keyword evidence="3" id="KW-0862">Zinc</keyword>
<dbReference type="CDD" id="cd15556">
    <property type="entry name" value="PHD_MMD1_like"/>
    <property type="match status" value="1"/>
</dbReference>
<dbReference type="InterPro" id="IPR013083">
    <property type="entry name" value="Znf_RING/FYVE/PHD"/>
</dbReference>
<dbReference type="InterPro" id="IPR058054">
    <property type="entry name" value="Znf_MS1-like"/>
</dbReference>
<dbReference type="InterPro" id="IPR011011">
    <property type="entry name" value="Znf_FYVE_PHD"/>
</dbReference>
<dbReference type="InterPro" id="IPR019787">
    <property type="entry name" value="Znf_PHD-finger"/>
</dbReference>
<dbReference type="PROSITE" id="PS01359">
    <property type="entry name" value="ZF_PHD_1"/>
    <property type="match status" value="1"/>
</dbReference>
<gene>
    <name evidence="8" type="primary">LOC104779503</name>
</gene>
<dbReference type="SUPFAM" id="SSF57903">
    <property type="entry name" value="FYVE/PHD zinc finger"/>
    <property type="match status" value="1"/>
</dbReference>
<dbReference type="PANTHER" id="PTHR46201">
    <property type="entry name" value="PHD FINGER PROTEIN MALE MEIOCYTE DEATH 1-RELATED"/>
    <property type="match status" value="1"/>
</dbReference>
<feature type="domain" description="Zinc finger PHD-type" evidence="6">
    <location>
        <begin position="631"/>
        <end position="677"/>
    </location>
</feature>
<reference evidence="7" key="1">
    <citation type="journal article" date="2014" name="Nat. Commun.">
        <title>The emerging biofuel crop Camelina sativa retains a highly undifferentiated hexaploid genome structure.</title>
        <authorList>
            <person name="Kagale S."/>
            <person name="Koh C."/>
            <person name="Nixon J."/>
            <person name="Bollina V."/>
            <person name="Clarke W.E."/>
            <person name="Tuteja R."/>
            <person name="Spillane C."/>
            <person name="Robinson S.J."/>
            <person name="Links M.G."/>
            <person name="Clarke C."/>
            <person name="Higgins E.E."/>
            <person name="Huebert T."/>
            <person name="Sharpe A.G."/>
            <person name="Parkin I.A."/>
        </authorList>
    </citation>
    <scope>NUCLEOTIDE SEQUENCE [LARGE SCALE GENOMIC DNA]</scope>
    <source>
        <strain evidence="7">cv. DH55</strain>
    </source>
</reference>
<keyword evidence="5" id="KW-0804">Transcription</keyword>
<keyword evidence="2" id="KW-0863">Zinc-finger</keyword>
<keyword evidence="4" id="KW-0805">Transcription regulation</keyword>
<sequence>MAITVYDAVCTATTKTPKFLLFNDYAATIASPSPPPLLNLSATFRDNIRSFLRDNAEIEDYTIDGNTVSCILLGSQAPGVVFPLYILDELISDSSPNPLCDSCRCVGWGHHYASKRRYHMIIPKRDAWNDPLTAESLKLSSHLMHGLVHCNGFGHLLCINSEDDLSGDQVMDFWNRLCTTLHTRKISLDDTSKKGSMDLRLLHGVAYGRPWFGKWDYMFSNGSFGVRKDEYWRAILTLSSIEVDKIMEDFSGTSKGRVMKIIIGFYRGSTETPLVTLSDLLRFMLDFRSKAPIQRKTAMALIAMSVDPDSCPVLGADENIEVCTSPDQDSDDSGYESGLDDHNTTMAGIKAPAYESFDDLGRGEHSRWPGRRLNEAAQAVLKVFKEQNSTITRQALREAVRSSIGDTGLIDFLLKHIDKVLIGDQIVQRFNNPKSRMLQFSLRTINSRVLEQERKKKRKLKPQETSEWASTTPGLSPYDDIFYLYQNLLLAYPDSDSYSEASQVILNCKSFVKEWSYQEQNPLTVSCQVLPNHEDLLRDFTRLLPPGELVVVPENATIRELKSAAEKALRDTYCIMETFEMLEIRNMYLEKLHDDLSLESQGKTEFLVKGFGLDTGTELRYEGGFDDWTVACECGARDDDGERMVACDVCKVWQHTLCNSIEDDEAVPSVFLCNRCSADSSRSKKRNFSIL</sequence>
<dbReference type="Pfam" id="PF25874">
    <property type="entry name" value="WHD_plant_repro"/>
    <property type="match status" value="1"/>
</dbReference>
<proteinExistence type="predicted"/>
<dbReference type="SMART" id="SM00249">
    <property type="entry name" value="PHD"/>
    <property type="match status" value="1"/>
</dbReference>
<dbReference type="Pfam" id="PF00628">
    <property type="entry name" value="PHD"/>
    <property type="match status" value="1"/>
</dbReference>
<evidence type="ECO:0000256" key="5">
    <source>
        <dbReference type="ARBA" id="ARBA00023163"/>
    </source>
</evidence>
<dbReference type="InterPro" id="IPR059080">
    <property type="entry name" value="WHD_PTC1"/>
</dbReference>
<dbReference type="InterPro" id="IPR001965">
    <property type="entry name" value="Znf_PHD"/>
</dbReference>
<keyword evidence="1" id="KW-0479">Metal-binding</keyword>
<dbReference type="RefSeq" id="XP_010502170.1">
    <property type="nucleotide sequence ID" value="XM_010503868.2"/>
</dbReference>
<dbReference type="PANTHER" id="PTHR46201:SF7">
    <property type="entry name" value="BINDING PROTEIN, PUTATIVE-RELATED"/>
    <property type="match status" value="1"/>
</dbReference>
<protein>
    <submittedName>
        <fullName evidence="8">PHD finger protein At2g01810-like</fullName>
    </submittedName>
</protein>
<evidence type="ECO:0000256" key="3">
    <source>
        <dbReference type="ARBA" id="ARBA00022833"/>
    </source>
</evidence>
<evidence type="ECO:0000256" key="2">
    <source>
        <dbReference type="ARBA" id="ARBA00022771"/>
    </source>
</evidence>
<dbReference type="InterPro" id="IPR057765">
    <property type="entry name" value="MS1-like_ubiquitin"/>
</dbReference>
<keyword evidence="7" id="KW-1185">Reference proteome</keyword>
<evidence type="ECO:0000256" key="4">
    <source>
        <dbReference type="ARBA" id="ARBA00023015"/>
    </source>
</evidence>
<evidence type="ECO:0000313" key="8">
    <source>
        <dbReference type="RefSeq" id="XP_010502170.1"/>
    </source>
</evidence>
<evidence type="ECO:0000256" key="1">
    <source>
        <dbReference type="ARBA" id="ARBA00022723"/>
    </source>
</evidence>
<dbReference type="GeneID" id="104779503"/>
<dbReference type="Proteomes" id="UP000694864">
    <property type="component" value="Chromosome 4"/>
</dbReference>